<keyword evidence="1" id="KW-0805">Transcription regulation</keyword>
<dbReference type="Pfam" id="PF00455">
    <property type="entry name" value="DeoRC"/>
    <property type="match status" value="1"/>
</dbReference>
<evidence type="ECO:0000313" key="6">
    <source>
        <dbReference type="Proteomes" id="UP000431092"/>
    </source>
</evidence>
<dbReference type="InterPro" id="IPR036388">
    <property type="entry name" value="WH-like_DNA-bd_sf"/>
</dbReference>
<evidence type="ECO:0000256" key="1">
    <source>
        <dbReference type="ARBA" id="ARBA00023015"/>
    </source>
</evidence>
<dbReference type="Pfam" id="PF08220">
    <property type="entry name" value="HTH_DeoR"/>
    <property type="match status" value="1"/>
</dbReference>
<dbReference type="InterPro" id="IPR014036">
    <property type="entry name" value="DeoR-like_C"/>
</dbReference>
<dbReference type="GO" id="GO:0003700">
    <property type="term" value="F:DNA-binding transcription factor activity"/>
    <property type="evidence" value="ECO:0007669"/>
    <property type="project" value="InterPro"/>
</dbReference>
<organism evidence="5 6">
    <name type="scientific">Arsenicicoccus cauae</name>
    <dbReference type="NCBI Taxonomy" id="2663847"/>
    <lineage>
        <taxon>Bacteria</taxon>
        <taxon>Bacillati</taxon>
        <taxon>Actinomycetota</taxon>
        <taxon>Actinomycetes</taxon>
        <taxon>Micrococcales</taxon>
        <taxon>Intrasporangiaceae</taxon>
        <taxon>Arsenicicoccus</taxon>
    </lineage>
</organism>
<dbReference type="PANTHER" id="PTHR30363">
    <property type="entry name" value="HTH-TYPE TRANSCRIPTIONAL REGULATOR SRLR-RELATED"/>
    <property type="match status" value="1"/>
</dbReference>
<evidence type="ECO:0000313" key="5">
    <source>
        <dbReference type="EMBL" id="MTB71885.1"/>
    </source>
</evidence>
<feature type="domain" description="HTH deoR-type" evidence="4">
    <location>
        <begin position="3"/>
        <end position="58"/>
    </location>
</feature>
<evidence type="ECO:0000256" key="2">
    <source>
        <dbReference type="ARBA" id="ARBA00023125"/>
    </source>
</evidence>
<dbReference type="RefSeq" id="WP_311966512.1">
    <property type="nucleotide sequence ID" value="NZ_WLVL01000028.1"/>
</dbReference>
<dbReference type="PANTHER" id="PTHR30363:SF44">
    <property type="entry name" value="AGA OPERON TRANSCRIPTIONAL REPRESSOR-RELATED"/>
    <property type="match status" value="1"/>
</dbReference>
<proteinExistence type="predicted"/>
<keyword evidence="2" id="KW-0238">DNA-binding</keyword>
<name>A0A6I3IJP8_9MICO</name>
<gene>
    <name evidence="5" type="ORF">GGG17_07865</name>
</gene>
<dbReference type="SMART" id="SM01134">
    <property type="entry name" value="DeoRC"/>
    <property type="match status" value="1"/>
</dbReference>
<protein>
    <submittedName>
        <fullName evidence="5">DeoR family transcriptional regulator</fullName>
    </submittedName>
</protein>
<dbReference type="PRINTS" id="PR00037">
    <property type="entry name" value="HTHLACR"/>
</dbReference>
<dbReference type="SUPFAM" id="SSF46785">
    <property type="entry name" value="Winged helix' DNA-binding domain"/>
    <property type="match status" value="1"/>
</dbReference>
<dbReference type="PROSITE" id="PS51000">
    <property type="entry name" value="HTH_DEOR_2"/>
    <property type="match status" value="1"/>
</dbReference>
<dbReference type="GO" id="GO:0003677">
    <property type="term" value="F:DNA binding"/>
    <property type="evidence" value="ECO:0007669"/>
    <property type="project" value="UniProtKB-KW"/>
</dbReference>
<dbReference type="EMBL" id="WLVL01000028">
    <property type="protein sequence ID" value="MTB71885.1"/>
    <property type="molecule type" value="Genomic_DNA"/>
</dbReference>
<dbReference type="InterPro" id="IPR050313">
    <property type="entry name" value="Carb_Metab_HTH_regulators"/>
</dbReference>
<evidence type="ECO:0000256" key="3">
    <source>
        <dbReference type="ARBA" id="ARBA00023163"/>
    </source>
</evidence>
<dbReference type="Proteomes" id="UP000431092">
    <property type="component" value="Unassembled WGS sequence"/>
</dbReference>
<dbReference type="PROSITE" id="PS00894">
    <property type="entry name" value="HTH_DEOR_1"/>
    <property type="match status" value="1"/>
</dbReference>
<keyword evidence="3" id="KW-0804">Transcription</keyword>
<accession>A0A6I3IJP8</accession>
<dbReference type="InterPro" id="IPR037171">
    <property type="entry name" value="NagB/RpiA_transferase-like"/>
</dbReference>
<dbReference type="SUPFAM" id="SSF100950">
    <property type="entry name" value="NagB/RpiA/CoA transferase-like"/>
    <property type="match status" value="1"/>
</dbReference>
<reference evidence="5 6" key="1">
    <citation type="submission" date="2019-11" db="EMBL/GenBank/DDBJ databases">
        <title>Whole genome sequencing identifies a novel species of the genus Arsenicicoccus isolated from human blood.</title>
        <authorList>
            <person name="Jeong J.H."/>
            <person name="Kweon O.J."/>
            <person name="Kim H.R."/>
            <person name="Kim T.-H."/>
            <person name="Ha S.-M."/>
            <person name="Lee M.-K."/>
        </authorList>
    </citation>
    <scope>NUCLEOTIDE SEQUENCE [LARGE SCALE GENOMIC DNA]</scope>
    <source>
        <strain evidence="5 6">MKL-02</strain>
    </source>
</reference>
<dbReference type="SMART" id="SM00420">
    <property type="entry name" value="HTH_DEOR"/>
    <property type="match status" value="1"/>
</dbReference>
<dbReference type="InterPro" id="IPR036390">
    <property type="entry name" value="WH_DNA-bd_sf"/>
</dbReference>
<dbReference type="InterPro" id="IPR001034">
    <property type="entry name" value="DeoR_HTH"/>
</dbReference>
<evidence type="ECO:0000259" key="4">
    <source>
        <dbReference type="PROSITE" id="PS51000"/>
    </source>
</evidence>
<keyword evidence="6" id="KW-1185">Reference proteome</keyword>
<dbReference type="Gene3D" id="1.10.10.10">
    <property type="entry name" value="Winged helix-like DNA-binding domain superfamily/Winged helix DNA-binding domain"/>
    <property type="match status" value="1"/>
</dbReference>
<dbReference type="AlphaFoldDB" id="A0A6I3IJP8"/>
<sequence>MLPHQRRDTLLKEVQASGAVRVVDVADALGVSEMTIRRDLEELDRLGLVRRVHGGATSLGPGASDEPGFAAKATRELAAKQAIAQAARELVRPGMTIAISAGTTTYAFAATVTDVEDLTVVTNSTDTADLLFDALPRSSQVVVTGGVRTRSHALVGPVAISALRSLHVDLVFHGFHGFDPKAGFTCPNLAEVATAQAMIDCGRSLVVLVDHTKAGVVALAGVVPLSRADVVVTDSLLADQDRAALSEHVPDVVVAPVGPR</sequence>
<comment type="caution">
    <text evidence="5">The sequence shown here is derived from an EMBL/GenBank/DDBJ whole genome shotgun (WGS) entry which is preliminary data.</text>
</comment>
<dbReference type="InterPro" id="IPR018356">
    <property type="entry name" value="Tscrpt_reg_HTH_DeoR_CS"/>
</dbReference>
<dbReference type="Gene3D" id="3.40.50.1360">
    <property type="match status" value="1"/>
</dbReference>